<sequence length="292" mass="32100">MILLTGASGFLGKAILSYYPKEVISLGRSGQKDIICDISKQIPELPIVDIVVHAAGKAHFLPKTEIERQMFFDVNVNGTKNLLKGLANNEVKPKSFIFISSVSVYGKECGSNINEETSLEAKDAYGLSKIEAENLIQKWCIENNVICTILRLPLIVGPNPPGNLGAMIKGIKRGYYLNIAGGKAKKSMVLDTDVADIIPFSAKIGGIYNLTDGYHPSFVELSEVISAKFGKRKAFNIPRWFIYPIAKIGDLLGANFPINSSKLNKITADLTFDDKAARQKLNWNPRLVLKNI</sequence>
<evidence type="ECO:0000256" key="1">
    <source>
        <dbReference type="ARBA" id="ARBA00007637"/>
    </source>
</evidence>
<dbReference type="Proteomes" id="UP000521017">
    <property type="component" value="Unassembled WGS sequence"/>
</dbReference>
<proteinExistence type="inferred from homology"/>
<name>A0A7X0MKP3_9SPHI</name>
<protein>
    <submittedName>
        <fullName evidence="3">Nucleoside-diphosphate-sugar epimerase</fullName>
    </submittedName>
</protein>
<dbReference type="Gene3D" id="3.40.50.720">
    <property type="entry name" value="NAD(P)-binding Rossmann-like Domain"/>
    <property type="match status" value="1"/>
</dbReference>
<dbReference type="InterPro" id="IPR036291">
    <property type="entry name" value="NAD(P)-bd_dom_sf"/>
</dbReference>
<evidence type="ECO:0000313" key="3">
    <source>
        <dbReference type="EMBL" id="MBB6502414.1"/>
    </source>
</evidence>
<gene>
    <name evidence="3" type="ORF">HDF25_004593</name>
</gene>
<dbReference type="Pfam" id="PF01370">
    <property type="entry name" value="Epimerase"/>
    <property type="match status" value="1"/>
</dbReference>
<feature type="domain" description="NAD-dependent epimerase/dehydratase" evidence="2">
    <location>
        <begin position="2"/>
        <end position="198"/>
    </location>
</feature>
<dbReference type="EMBL" id="JACHCC010000013">
    <property type="protein sequence ID" value="MBB6502414.1"/>
    <property type="molecule type" value="Genomic_DNA"/>
</dbReference>
<reference evidence="3 4" key="1">
    <citation type="submission" date="2020-08" db="EMBL/GenBank/DDBJ databases">
        <title>Genomic Encyclopedia of Type Strains, Phase IV (KMG-V): Genome sequencing to study the core and pangenomes of soil and plant-associated prokaryotes.</title>
        <authorList>
            <person name="Whitman W."/>
        </authorList>
    </citation>
    <scope>NUCLEOTIDE SEQUENCE [LARGE SCALE GENOMIC DNA]</scope>
    <source>
        <strain evidence="3 4">M2T3</strain>
    </source>
</reference>
<comment type="similarity">
    <text evidence="1">Belongs to the NAD(P)-dependent epimerase/dehydratase family.</text>
</comment>
<dbReference type="RefSeq" id="WP_184628661.1">
    <property type="nucleotide sequence ID" value="NZ_JACHCC010000013.1"/>
</dbReference>
<dbReference type="PANTHER" id="PTHR43000">
    <property type="entry name" value="DTDP-D-GLUCOSE 4,6-DEHYDRATASE-RELATED"/>
    <property type="match status" value="1"/>
</dbReference>
<dbReference type="SUPFAM" id="SSF51735">
    <property type="entry name" value="NAD(P)-binding Rossmann-fold domains"/>
    <property type="match status" value="1"/>
</dbReference>
<accession>A0A7X0MKP3</accession>
<evidence type="ECO:0000259" key="2">
    <source>
        <dbReference type="Pfam" id="PF01370"/>
    </source>
</evidence>
<comment type="caution">
    <text evidence="3">The sequence shown here is derived from an EMBL/GenBank/DDBJ whole genome shotgun (WGS) entry which is preliminary data.</text>
</comment>
<dbReference type="InterPro" id="IPR001509">
    <property type="entry name" value="Epimerase_deHydtase"/>
</dbReference>
<dbReference type="AlphaFoldDB" id="A0A7X0MKP3"/>
<organism evidence="3 4">
    <name type="scientific">Pedobacter cryoconitis</name>
    <dbReference type="NCBI Taxonomy" id="188932"/>
    <lineage>
        <taxon>Bacteria</taxon>
        <taxon>Pseudomonadati</taxon>
        <taxon>Bacteroidota</taxon>
        <taxon>Sphingobacteriia</taxon>
        <taxon>Sphingobacteriales</taxon>
        <taxon>Sphingobacteriaceae</taxon>
        <taxon>Pedobacter</taxon>
    </lineage>
</organism>
<evidence type="ECO:0000313" key="4">
    <source>
        <dbReference type="Proteomes" id="UP000521017"/>
    </source>
</evidence>